<feature type="non-terminal residue" evidence="1">
    <location>
        <position position="195"/>
    </location>
</feature>
<dbReference type="Proteomes" id="UP001222325">
    <property type="component" value="Unassembled WGS sequence"/>
</dbReference>
<organism evidence="1 2">
    <name type="scientific">Mycena belliarum</name>
    <dbReference type="NCBI Taxonomy" id="1033014"/>
    <lineage>
        <taxon>Eukaryota</taxon>
        <taxon>Fungi</taxon>
        <taxon>Dikarya</taxon>
        <taxon>Basidiomycota</taxon>
        <taxon>Agaricomycotina</taxon>
        <taxon>Agaricomycetes</taxon>
        <taxon>Agaricomycetidae</taxon>
        <taxon>Agaricales</taxon>
        <taxon>Marasmiineae</taxon>
        <taxon>Mycenaceae</taxon>
        <taxon>Mycena</taxon>
    </lineage>
</organism>
<proteinExistence type="predicted"/>
<name>A0AAD6UGU1_9AGAR</name>
<keyword evidence="2" id="KW-1185">Reference proteome</keyword>
<sequence>TTSVIRTPPPSASRLCPTPLLFVSAKAWDPDSHTGLDVLTATLSMKGFTCILSDLALPAPLPRDSAELMHHFVADLKGQLRHTVAFPPVIFARASASLVAQTYIGSNPATAMMLMGAIPPTNSDVPKALLPTPLEEFNFEPKFPIALLATALQMERLRRTNRLAQDPMVDLVTTEDLESQDALLKIEGWLDDLGI</sequence>
<gene>
    <name evidence="1" type="ORF">B0H15DRAFT_736225</name>
</gene>
<dbReference type="EMBL" id="JARJCN010000003">
    <property type="protein sequence ID" value="KAJ7102235.1"/>
    <property type="molecule type" value="Genomic_DNA"/>
</dbReference>
<evidence type="ECO:0000313" key="1">
    <source>
        <dbReference type="EMBL" id="KAJ7102235.1"/>
    </source>
</evidence>
<evidence type="ECO:0000313" key="2">
    <source>
        <dbReference type="Proteomes" id="UP001222325"/>
    </source>
</evidence>
<protein>
    <submittedName>
        <fullName evidence="1">Uncharacterized protein</fullName>
    </submittedName>
</protein>
<feature type="non-terminal residue" evidence="1">
    <location>
        <position position="1"/>
    </location>
</feature>
<comment type="caution">
    <text evidence="1">The sequence shown here is derived from an EMBL/GenBank/DDBJ whole genome shotgun (WGS) entry which is preliminary data.</text>
</comment>
<dbReference type="AlphaFoldDB" id="A0AAD6UGU1"/>
<accession>A0AAD6UGU1</accession>
<reference evidence="1" key="1">
    <citation type="submission" date="2023-03" db="EMBL/GenBank/DDBJ databases">
        <title>Massive genome expansion in bonnet fungi (Mycena s.s.) driven by repeated elements and novel gene families across ecological guilds.</title>
        <authorList>
            <consortium name="Lawrence Berkeley National Laboratory"/>
            <person name="Harder C.B."/>
            <person name="Miyauchi S."/>
            <person name="Viragh M."/>
            <person name="Kuo A."/>
            <person name="Thoen E."/>
            <person name="Andreopoulos B."/>
            <person name="Lu D."/>
            <person name="Skrede I."/>
            <person name="Drula E."/>
            <person name="Henrissat B."/>
            <person name="Morin E."/>
            <person name="Kohler A."/>
            <person name="Barry K."/>
            <person name="LaButti K."/>
            <person name="Morin E."/>
            <person name="Salamov A."/>
            <person name="Lipzen A."/>
            <person name="Mereny Z."/>
            <person name="Hegedus B."/>
            <person name="Baldrian P."/>
            <person name="Stursova M."/>
            <person name="Weitz H."/>
            <person name="Taylor A."/>
            <person name="Grigoriev I.V."/>
            <person name="Nagy L.G."/>
            <person name="Martin F."/>
            <person name="Kauserud H."/>
        </authorList>
    </citation>
    <scope>NUCLEOTIDE SEQUENCE</scope>
    <source>
        <strain evidence="1">CBHHK173m</strain>
    </source>
</reference>